<dbReference type="Proteomes" id="UP001241056">
    <property type="component" value="Unassembled WGS sequence"/>
</dbReference>
<reference evidence="2 3" key="1">
    <citation type="submission" date="2023-06" db="EMBL/GenBank/DDBJ databases">
        <title>Thiopseudomonas sp. CY1220 draft genome sequence.</title>
        <authorList>
            <person name="Zhao G."/>
            <person name="An M."/>
        </authorList>
    </citation>
    <scope>NUCLEOTIDE SEQUENCE [LARGE SCALE GENOMIC DNA]</scope>
    <source>
        <strain evidence="2 3">CY1220</strain>
    </source>
</reference>
<name>A0ABT7SMC4_9GAMM</name>
<dbReference type="RefSeq" id="WP_289410001.1">
    <property type="nucleotide sequence ID" value="NZ_JAUCDY010000003.1"/>
</dbReference>
<dbReference type="GO" id="GO:0016787">
    <property type="term" value="F:hydrolase activity"/>
    <property type="evidence" value="ECO:0007669"/>
    <property type="project" value="UniProtKB-KW"/>
</dbReference>
<dbReference type="CDD" id="cd00586">
    <property type="entry name" value="4HBT"/>
    <property type="match status" value="1"/>
</dbReference>
<dbReference type="EC" id="3.1.2.-" evidence="2"/>
<comment type="caution">
    <text evidence="2">The sequence shown here is derived from an EMBL/GenBank/DDBJ whole genome shotgun (WGS) entry which is preliminary data.</text>
</comment>
<dbReference type="SUPFAM" id="SSF54637">
    <property type="entry name" value="Thioesterase/thiol ester dehydrase-isomerase"/>
    <property type="match status" value="1"/>
</dbReference>
<sequence length="149" mass="17343">MCLEWDWPAPFQSKFQASAEQIDELNHVNNAVYVQWMEDCAWQHSQSLGLDVKRYQELDRGMAIVRHEIDYLASAYLGEELCMGTWIVTPDNRLKMDRLFQLIRPADGATLLRARTTFVCVQLTTGRPKRMPEEFLAGYGKAWRDLDKD</sequence>
<evidence type="ECO:0000313" key="2">
    <source>
        <dbReference type="EMBL" id="MDM7857345.1"/>
    </source>
</evidence>
<keyword evidence="3" id="KW-1185">Reference proteome</keyword>
<dbReference type="InterPro" id="IPR029069">
    <property type="entry name" value="HotDog_dom_sf"/>
</dbReference>
<gene>
    <name evidence="2" type="ORF">QEZ41_03490</name>
</gene>
<proteinExistence type="predicted"/>
<dbReference type="InterPro" id="IPR050563">
    <property type="entry name" value="4-hydroxybenzoyl-CoA_TE"/>
</dbReference>
<evidence type="ECO:0000313" key="3">
    <source>
        <dbReference type="Proteomes" id="UP001241056"/>
    </source>
</evidence>
<dbReference type="Pfam" id="PF13279">
    <property type="entry name" value="4HBT_2"/>
    <property type="match status" value="1"/>
</dbReference>
<evidence type="ECO:0000256" key="1">
    <source>
        <dbReference type="ARBA" id="ARBA00022801"/>
    </source>
</evidence>
<dbReference type="Gene3D" id="3.10.129.10">
    <property type="entry name" value="Hotdog Thioesterase"/>
    <property type="match status" value="1"/>
</dbReference>
<keyword evidence="1 2" id="KW-0378">Hydrolase</keyword>
<dbReference type="PANTHER" id="PTHR31793:SF37">
    <property type="entry name" value="ACYL-COA THIOESTER HYDROLASE YBGC"/>
    <property type="match status" value="1"/>
</dbReference>
<dbReference type="PANTHER" id="PTHR31793">
    <property type="entry name" value="4-HYDROXYBENZOYL-COA THIOESTERASE FAMILY MEMBER"/>
    <property type="match status" value="1"/>
</dbReference>
<protein>
    <submittedName>
        <fullName evidence="2">Thioesterase family protein</fullName>
        <ecNumber evidence="2">3.1.2.-</ecNumber>
    </submittedName>
</protein>
<dbReference type="EMBL" id="JAUCDY010000003">
    <property type="protein sequence ID" value="MDM7857345.1"/>
    <property type="molecule type" value="Genomic_DNA"/>
</dbReference>
<organism evidence="2 3">
    <name type="scientific">Thiopseudomonas acetoxidans</name>
    <dbReference type="NCBI Taxonomy" id="3041622"/>
    <lineage>
        <taxon>Bacteria</taxon>
        <taxon>Pseudomonadati</taxon>
        <taxon>Pseudomonadota</taxon>
        <taxon>Gammaproteobacteria</taxon>
        <taxon>Pseudomonadales</taxon>
        <taxon>Pseudomonadaceae</taxon>
        <taxon>Thiopseudomonas</taxon>
    </lineage>
</organism>
<accession>A0ABT7SMC4</accession>